<organism evidence="2 3">
    <name type="scientific">Trifolium medium</name>
    <dbReference type="NCBI Taxonomy" id="97028"/>
    <lineage>
        <taxon>Eukaryota</taxon>
        <taxon>Viridiplantae</taxon>
        <taxon>Streptophyta</taxon>
        <taxon>Embryophyta</taxon>
        <taxon>Tracheophyta</taxon>
        <taxon>Spermatophyta</taxon>
        <taxon>Magnoliopsida</taxon>
        <taxon>eudicotyledons</taxon>
        <taxon>Gunneridae</taxon>
        <taxon>Pentapetalae</taxon>
        <taxon>rosids</taxon>
        <taxon>fabids</taxon>
        <taxon>Fabales</taxon>
        <taxon>Fabaceae</taxon>
        <taxon>Papilionoideae</taxon>
        <taxon>50 kb inversion clade</taxon>
        <taxon>NPAAA clade</taxon>
        <taxon>Hologalegina</taxon>
        <taxon>IRL clade</taxon>
        <taxon>Trifolieae</taxon>
        <taxon>Trifolium</taxon>
    </lineage>
</organism>
<evidence type="ECO:0000256" key="1">
    <source>
        <dbReference type="SAM" id="MobiDB-lite"/>
    </source>
</evidence>
<name>A0A392TU86_9FABA</name>
<comment type="caution">
    <text evidence="2">The sequence shown here is derived from an EMBL/GenBank/DDBJ whole genome shotgun (WGS) entry which is preliminary data.</text>
</comment>
<feature type="non-terminal residue" evidence="2">
    <location>
        <position position="1"/>
    </location>
</feature>
<dbReference type="EMBL" id="LXQA010656546">
    <property type="protein sequence ID" value="MCI64468.1"/>
    <property type="molecule type" value="Genomic_DNA"/>
</dbReference>
<protein>
    <submittedName>
        <fullName evidence="2">Uncharacterized protein</fullName>
    </submittedName>
</protein>
<feature type="non-terminal residue" evidence="2">
    <location>
        <position position="82"/>
    </location>
</feature>
<accession>A0A392TU86</accession>
<dbReference type="Proteomes" id="UP000265520">
    <property type="component" value="Unassembled WGS sequence"/>
</dbReference>
<dbReference type="AlphaFoldDB" id="A0A392TU86"/>
<feature type="compositionally biased region" description="Acidic residues" evidence="1">
    <location>
        <begin position="1"/>
        <end position="16"/>
    </location>
</feature>
<feature type="region of interest" description="Disordered" evidence="1">
    <location>
        <begin position="1"/>
        <end position="23"/>
    </location>
</feature>
<keyword evidence="3" id="KW-1185">Reference proteome</keyword>
<sequence>VAISGEDDVSEAEVEVDVTTQNQHERSFEVENLHPMCEKATIGGNEILTCEKSNFLLDSNKEINSFDAAYVCSEEAVIGQGE</sequence>
<evidence type="ECO:0000313" key="3">
    <source>
        <dbReference type="Proteomes" id="UP000265520"/>
    </source>
</evidence>
<reference evidence="2 3" key="1">
    <citation type="journal article" date="2018" name="Front. Plant Sci.">
        <title>Red Clover (Trifolium pratense) and Zigzag Clover (T. medium) - A Picture of Genomic Similarities and Differences.</title>
        <authorList>
            <person name="Dluhosova J."/>
            <person name="Istvanek J."/>
            <person name="Nedelnik J."/>
            <person name="Repkova J."/>
        </authorList>
    </citation>
    <scope>NUCLEOTIDE SEQUENCE [LARGE SCALE GENOMIC DNA]</scope>
    <source>
        <strain evidence="3">cv. 10/8</strain>
        <tissue evidence="2">Leaf</tissue>
    </source>
</reference>
<evidence type="ECO:0000313" key="2">
    <source>
        <dbReference type="EMBL" id="MCI64468.1"/>
    </source>
</evidence>
<proteinExistence type="predicted"/>